<protein>
    <submittedName>
        <fullName evidence="10">Uncharacterized protein</fullName>
    </submittedName>
</protein>
<name>X1T879_9ZZZZ</name>
<evidence type="ECO:0000256" key="8">
    <source>
        <dbReference type="SAM" id="MobiDB-lite"/>
    </source>
</evidence>
<proteinExistence type="predicted"/>
<keyword evidence="7 9" id="KW-0472">Membrane</keyword>
<sequence>LVRPIAPLITTLQILQMVGGLGVFVAAGVSKAFSDPEHGAQYDAANWKLGLGMYLSYFVLFVVLFVEKYGILTTRGTAFRVSKRKTQPSSPTGLPSYPVPLVTDSDMTRKA</sequence>
<dbReference type="AlphaFoldDB" id="X1T879"/>
<evidence type="ECO:0000256" key="7">
    <source>
        <dbReference type="ARBA" id="ARBA00023136"/>
    </source>
</evidence>
<dbReference type="GO" id="GO:0009922">
    <property type="term" value="F:fatty acid elongase activity"/>
    <property type="evidence" value="ECO:0007669"/>
    <property type="project" value="InterPro"/>
</dbReference>
<reference evidence="10" key="1">
    <citation type="journal article" date="2014" name="Front. Microbiol.">
        <title>High frequency of phylogenetically diverse reductive dehalogenase-homologous genes in deep subseafloor sedimentary metagenomes.</title>
        <authorList>
            <person name="Kawai M."/>
            <person name="Futagami T."/>
            <person name="Toyoda A."/>
            <person name="Takaki Y."/>
            <person name="Nishi S."/>
            <person name="Hori S."/>
            <person name="Arai W."/>
            <person name="Tsubouchi T."/>
            <person name="Morono Y."/>
            <person name="Uchiyama I."/>
            <person name="Ito T."/>
            <person name="Fujiyama A."/>
            <person name="Inagaki F."/>
            <person name="Takami H."/>
        </authorList>
    </citation>
    <scope>NUCLEOTIDE SEQUENCE</scope>
    <source>
        <strain evidence="10">Expedition CK06-06</strain>
    </source>
</reference>
<evidence type="ECO:0000256" key="6">
    <source>
        <dbReference type="ARBA" id="ARBA00023098"/>
    </source>
</evidence>
<comment type="caution">
    <text evidence="10">The sequence shown here is derived from an EMBL/GenBank/DDBJ whole genome shotgun (WGS) entry which is preliminary data.</text>
</comment>
<keyword evidence="3" id="KW-0808">Transferase</keyword>
<organism evidence="10">
    <name type="scientific">marine sediment metagenome</name>
    <dbReference type="NCBI Taxonomy" id="412755"/>
    <lineage>
        <taxon>unclassified sequences</taxon>
        <taxon>metagenomes</taxon>
        <taxon>ecological metagenomes</taxon>
    </lineage>
</organism>
<evidence type="ECO:0000256" key="5">
    <source>
        <dbReference type="ARBA" id="ARBA00022989"/>
    </source>
</evidence>
<feature type="transmembrane region" description="Helical" evidence="9">
    <location>
        <begin position="45"/>
        <end position="66"/>
    </location>
</feature>
<comment type="subcellular location">
    <subcellularLocation>
        <location evidence="1">Membrane</location>
        <topology evidence="1">Multi-pass membrane protein</topology>
    </subcellularLocation>
</comment>
<dbReference type="EMBL" id="BARW01021339">
    <property type="protein sequence ID" value="GAJ01548.1"/>
    <property type="molecule type" value="Genomic_DNA"/>
</dbReference>
<feature type="non-terminal residue" evidence="10">
    <location>
        <position position="1"/>
    </location>
</feature>
<keyword evidence="2" id="KW-0444">Lipid biosynthesis</keyword>
<keyword evidence="4 9" id="KW-0812">Transmembrane</keyword>
<evidence type="ECO:0000313" key="10">
    <source>
        <dbReference type="EMBL" id="GAJ01548.1"/>
    </source>
</evidence>
<evidence type="ECO:0000256" key="4">
    <source>
        <dbReference type="ARBA" id="ARBA00022692"/>
    </source>
</evidence>
<evidence type="ECO:0000256" key="3">
    <source>
        <dbReference type="ARBA" id="ARBA00022679"/>
    </source>
</evidence>
<dbReference type="GO" id="GO:0006629">
    <property type="term" value="P:lipid metabolic process"/>
    <property type="evidence" value="ECO:0007669"/>
    <property type="project" value="UniProtKB-KW"/>
</dbReference>
<dbReference type="InterPro" id="IPR002076">
    <property type="entry name" value="ELO_fam"/>
</dbReference>
<dbReference type="Pfam" id="PF01151">
    <property type="entry name" value="ELO"/>
    <property type="match status" value="1"/>
</dbReference>
<feature type="region of interest" description="Disordered" evidence="8">
    <location>
        <begin position="82"/>
        <end position="111"/>
    </location>
</feature>
<keyword evidence="6" id="KW-0443">Lipid metabolism</keyword>
<evidence type="ECO:0000256" key="2">
    <source>
        <dbReference type="ARBA" id="ARBA00022516"/>
    </source>
</evidence>
<accession>X1T879</accession>
<feature type="transmembrane region" description="Helical" evidence="9">
    <location>
        <begin position="12"/>
        <end position="33"/>
    </location>
</feature>
<evidence type="ECO:0000256" key="9">
    <source>
        <dbReference type="SAM" id="Phobius"/>
    </source>
</evidence>
<evidence type="ECO:0000256" key="1">
    <source>
        <dbReference type="ARBA" id="ARBA00004141"/>
    </source>
</evidence>
<gene>
    <name evidence="10" type="ORF">S12H4_35862</name>
</gene>
<keyword evidence="5 9" id="KW-1133">Transmembrane helix</keyword>
<dbReference type="GO" id="GO:0016020">
    <property type="term" value="C:membrane"/>
    <property type="evidence" value="ECO:0007669"/>
    <property type="project" value="UniProtKB-SubCell"/>
</dbReference>